<reference evidence="7 8" key="1">
    <citation type="journal article" date="2017" name="Front. Microbiol.">
        <title>Labilibaculum manganireducens gen. nov., sp. nov. and Labilibaculum filiforme sp. nov., Novel Bacteroidetes Isolated from Subsurface Sediments of the Baltic Sea.</title>
        <authorList>
            <person name="Vandieken V."/>
            <person name="Marshall I.P."/>
            <person name="Niemann H."/>
            <person name="Engelen B."/>
            <person name="Cypionka H."/>
        </authorList>
    </citation>
    <scope>NUCLEOTIDE SEQUENCE [LARGE SCALE GENOMIC DNA]</scope>
    <source>
        <strain evidence="7 8">59.16B</strain>
    </source>
</reference>
<feature type="transmembrane region" description="Helical" evidence="6">
    <location>
        <begin position="72"/>
        <end position="98"/>
    </location>
</feature>
<keyword evidence="5 6" id="KW-0472">Membrane</keyword>
<evidence type="ECO:0000256" key="3">
    <source>
        <dbReference type="ARBA" id="ARBA00022692"/>
    </source>
</evidence>
<dbReference type="Pfam" id="PF03739">
    <property type="entry name" value="LptF_LptG"/>
    <property type="match status" value="1"/>
</dbReference>
<comment type="subcellular location">
    <subcellularLocation>
        <location evidence="1">Cell membrane</location>
        <topology evidence="1">Multi-pass membrane protein</topology>
    </subcellularLocation>
</comment>
<evidence type="ECO:0008006" key="9">
    <source>
        <dbReference type="Google" id="ProtNLM"/>
    </source>
</evidence>
<proteinExistence type="predicted"/>
<comment type="caution">
    <text evidence="7">The sequence shown here is derived from an EMBL/GenBank/DDBJ whole genome shotgun (WGS) entry which is preliminary data.</text>
</comment>
<accession>A0A2N3HQQ1</accession>
<keyword evidence="2" id="KW-1003">Cell membrane</keyword>
<name>A0A2N3HQQ1_9BACT</name>
<keyword evidence="8" id="KW-1185">Reference proteome</keyword>
<evidence type="ECO:0000313" key="8">
    <source>
        <dbReference type="Proteomes" id="UP000233535"/>
    </source>
</evidence>
<dbReference type="InterPro" id="IPR005495">
    <property type="entry name" value="LptG/LptF_permease"/>
</dbReference>
<keyword evidence="3 6" id="KW-0812">Transmembrane</keyword>
<evidence type="ECO:0000256" key="2">
    <source>
        <dbReference type="ARBA" id="ARBA00022475"/>
    </source>
</evidence>
<feature type="transmembrane region" description="Helical" evidence="6">
    <location>
        <begin position="325"/>
        <end position="347"/>
    </location>
</feature>
<dbReference type="GO" id="GO:0015920">
    <property type="term" value="P:lipopolysaccharide transport"/>
    <property type="evidence" value="ECO:0007669"/>
    <property type="project" value="TreeGrafter"/>
</dbReference>
<evidence type="ECO:0000256" key="6">
    <source>
        <dbReference type="SAM" id="Phobius"/>
    </source>
</evidence>
<feature type="transmembrane region" description="Helical" evidence="6">
    <location>
        <begin position="119"/>
        <end position="142"/>
    </location>
</feature>
<feature type="transmembrane region" description="Helical" evidence="6">
    <location>
        <begin position="31"/>
        <end position="52"/>
    </location>
</feature>
<sequence length="377" mass="43616">MPKVVILQFSGNKEFKIQILRKLDLYIIRKFLGTFFFAIVLIISISVIFDFSEHIDEYIDKEAPLKAIIFDYYLNFIPYFANLFSALFTFIAVIFFTSKMAYDTEIIAILSSGVSFRRMMYPYFISALIIGIFSFVLSNYIIPPANQKRLDFTATYISKQFRNNERNIHRQIEPGVFIYMINYEVASNTGYKFALERFEGKELVSKLSSRSIRWSNEKNKWTINDFFIRTIDGEKESFEHGRTKDTTFNFGPEEFGSKKNIVEAMNLPQLNDFIEQQSMRGDSNIEAYKIEKYKRMANPFSTFILTLIGVSLASRKIRGGMGLHIGIGLLLSFSFILFMQISIVFATNGSMNPILAVWLPNIVFAVIAVYLYRIAPK</sequence>
<protein>
    <recommendedName>
        <fullName evidence="9">Permease</fullName>
    </recommendedName>
</protein>
<evidence type="ECO:0000313" key="7">
    <source>
        <dbReference type="EMBL" id="PKQ60386.1"/>
    </source>
</evidence>
<evidence type="ECO:0000256" key="4">
    <source>
        <dbReference type="ARBA" id="ARBA00022989"/>
    </source>
</evidence>
<gene>
    <name evidence="7" type="ORF">BZG02_19575</name>
</gene>
<evidence type="ECO:0000256" key="1">
    <source>
        <dbReference type="ARBA" id="ARBA00004651"/>
    </source>
</evidence>
<feature type="transmembrane region" description="Helical" evidence="6">
    <location>
        <begin position="353"/>
        <end position="372"/>
    </location>
</feature>
<dbReference type="EMBL" id="MVDD01000027">
    <property type="protein sequence ID" value="PKQ60386.1"/>
    <property type="molecule type" value="Genomic_DNA"/>
</dbReference>
<keyword evidence="4 6" id="KW-1133">Transmembrane helix</keyword>
<evidence type="ECO:0000256" key="5">
    <source>
        <dbReference type="ARBA" id="ARBA00023136"/>
    </source>
</evidence>
<dbReference type="AlphaFoldDB" id="A0A2N3HQQ1"/>
<dbReference type="PANTHER" id="PTHR33529">
    <property type="entry name" value="SLR0882 PROTEIN-RELATED"/>
    <property type="match status" value="1"/>
</dbReference>
<organism evidence="7 8">
    <name type="scientific">Labilibaculum filiforme</name>
    <dbReference type="NCBI Taxonomy" id="1940526"/>
    <lineage>
        <taxon>Bacteria</taxon>
        <taxon>Pseudomonadati</taxon>
        <taxon>Bacteroidota</taxon>
        <taxon>Bacteroidia</taxon>
        <taxon>Marinilabiliales</taxon>
        <taxon>Marinifilaceae</taxon>
        <taxon>Labilibaculum</taxon>
    </lineage>
</organism>
<dbReference type="GO" id="GO:0043190">
    <property type="term" value="C:ATP-binding cassette (ABC) transporter complex"/>
    <property type="evidence" value="ECO:0007669"/>
    <property type="project" value="TreeGrafter"/>
</dbReference>
<dbReference type="PANTHER" id="PTHR33529:SF8">
    <property type="entry name" value="PERMEASE, YJGP_YJGQ FAMILY"/>
    <property type="match status" value="1"/>
</dbReference>
<dbReference type="Proteomes" id="UP000233535">
    <property type="component" value="Unassembled WGS sequence"/>
</dbReference>